<keyword evidence="7" id="KW-0812">Transmembrane</keyword>
<dbReference type="AlphaFoldDB" id="A0A816GQS7"/>
<sequence>MMKQSLSDKNVNGGVLRNRSTLPYNGGSFTQEQIDVLERVFNVKRYPDLFEREKLALDLNMPEVRIQNRRKKLRETYGVDDSQQHLPHLPIASINADKVSSAESFLVFAVAFVFLATFSFLKIFFS</sequence>
<evidence type="ECO:0000256" key="3">
    <source>
        <dbReference type="ARBA" id="ARBA00023125"/>
    </source>
</evidence>
<evidence type="ECO:0000256" key="4">
    <source>
        <dbReference type="ARBA" id="ARBA00023155"/>
    </source>
</evidence>
<dbReference type="CDD" id="cd00086">
    <property type="entry name" value="homeodomain"/>
    <property type="match status" value="1"/>
</dbReference>
<protein>
    <recommendedName>
        <fullName evidence="8">Homeobox domain-containing protein</fullName>
    </recommendedName>
</protein>
<dbReference type="InterPro" id="IPR009057">
    <property type="entry name" value="Homeodomain-like_sf"/>
</dbReference>
<name>A0A816GQS7_ADIRI</name>
<dbReference type="Gene3D" id="1.10.10.60">
    <property type="entry name" value="Homeodomain-like"/>
    <property type="match status" value="1"/>
</dbReference>
<dbReference type="Pfam" id="PF00046">
    <property type="entry name" value="Homeodomain"/>
    <property type="match status" value="1"/>
</dbReference>
<keyword evidence="5 6" id="KW-0539">Nucleus</keyword>
<evidence type="ECO:0000256" key="2">
    <source>
        <dbReference type="ARBA" id="ARBA00022473"/>
    </source>
</evidence>
<evidence type="ECO:0000256" key="1">
    <source>
        <dbReference type="ARBA" id="ARBA00004123"/>
    </source>
</evidence>
<dbReference type="InterPro" id="IPR001356">
    <property type="entry name" value="HD"/>
</dbReference>
<gene>
    <name evidence="9" type="ORF">XAT740_LOCUS59667</name>
</gene>
<feature type="transmembrane region" description="Helical" evidence="7">
    <location>
        <begin position="105"/>
        <end position="125"/>
    </location>
</feature>
<dbReference type="EMBL" id="CAJNOR010014007">
    <property type="protein sequence ID" value="CAF1676294.1"/>
    <property type="molecule type" value="Genomic_DNA"/>
</dbReference>
<evidence type="ECO:0000256" key="5">
    <source>
        <dbReference type="ARBA" id="ARBA00023242"/>
    </source>
</evidence>
<dbReference type="PANTHER" id="PTHR45793">
    <property type="entry name" value="HOMEOBOX PROTEIN"/>
    <property type="match status" value="1"/>
</dbReference>
<keyword evidence="10" id="KW-1185">Reference proteome</keyword>
<dbReference type="GO" id="GO:0000981">
    <property type="term" value="F:DNA-binding transcription factor activity, RNA polymerase II-specific"/>
    <property type="evidence" value="ECO:0007669"/>
    <property type="project" value="TreeGrafter"/>
</dbReference>
<accession>A0A816GQS7</accession>
<reference evidence="9" key="1">
    <citation type="submission" date="2021-02" db="EMBL/GenBank/DDBJ databases">
        <authorList>
            <person name="Nowell W R."/>
        </authorList>
    </citation>
    <scope>NUCLEOTIDE SEQUENCE</scope>
</reference>
<keyword evidence="7" id="KW-1133">Transmembrane helix</keyword>
<keyword evidence="7" id="KW-0472">Membrane</keyword>
<dbReference type="PANTHER" id="PTHR45793:SF5">
    <property type="entry name" value="HOMEOTIC PROTEIN OCELLILESS"/>
    <property type="match status" value="1"/>
</dbReference>
<keyword evidence="2" id="KW-0217">Developmental protein</keyword>
<organism evidence="9 10">
    <name type="scientific">Adineta ricciae</name>
    <name type="common">Rotifer</name>
    <dbReference type="NCBI Taxonomy" id="249248"/>
    <lineage>
        <taxon>Eukaryota</taxon>
        <taxon>Metazoa</taxon>
        <taxon>Spiralia</taxon>
        <taxon>Gnathifera</taxon>
        <taxon>Rotifera</taxon>
        <taxon>Eurotatoria</taxon>
        <taxon>Bdelloidea</taxon>
        <taxon>Adinetida</taxon>
        <taxon>Adinetidae</taxon>
        <taxon>Adineta</taxon>
    </lineage>
</organism>
<dbReference type="GO" id="GO:0005634">
    <property type="term" value="C:nucleus"/>
    <property type="evidence" value="ECO:0007669"/>
    <property type="project" value="UniProtKB-SubCell"/>
</dbReference>
<feature type="domain" description="Homeobox" evidence="8">
    <location>
        <begin position="22"/>
        <end position="80"/>
    </location>
</feature>
<dbReference type="SUPFAM" id="SSF46689">
    <property type="entry name" value="Homeodomain-like"/>
    <property type="match status" value="1"/>
</dbReference>
<evidence type="ECO:0000256" key="6">
    <source>
        <dbReference type="RuleBase" id="RU000682"/>
    </source>
</evidence>
<keyword evidence="3 6" id="KW-0238">DNA-binding</keyword>
<dbReference type="GO" id="GO:0000978">
    <property type="term" value="F:RNA polymerase II cis-regulatory region sequence-specific DNA binding"/>
    <property type="evidence" value="ECO:0007669"/>
    <property type="project" value="TreeGrafter"/>
</dbReference>
<dbReference type="SMART" id="SM00389">
    <property type="entry name" value="HOX"/>
    <property type="match status" value="1"/>
</dbReference>
<proteinExistence type="predicted"/>
<evidence type="ECO:0000313" key="10">
    <source>
        <dbReference type="Proteomes" id="UP000663828"/>
    </source>
</evidence>
<evidence type="ECO:0000259" key="8">
    <source>
        <dbReference type="SMART" id="SM00389"/>
    </source>
</evidence>
<comment type="subcellular location">
    <subcellularLocation>
        <location evidence="1 6">Nucleus</location>
    </subcellularLocation>
</comment>
<evidence type="ECO:0000256" key="7">
    <source>
        <dbReference type="SAM" id="Phobius"/>
    </source>
</evidence>
<comment type="caution">
    <text evidence="9">The sequence shown here is derived from an EMBL/GenBank/DDBJ whole genome shotgun (WGS) entry which is preliminary data.</text>
</comment>
<keyword evidence="4 6" id="KW-0371">Homeobox</keyword>
<evidence type="ECO:0000313" key="9">
    <source>
        <dbReference type="EMBL" id="CAF1676294.1"/>
    </source>
</evidence>
<dbReference type="Proteomes" id="UP000663828">
    <property type="component" value="Unassembled WGS sequence"/>
</dbReference>